<proteinExistence type="predicted"/>
<reference evidence="2" key="1">
    <citation type="submission" date="2014-06" db="EMBL/GenBank/DDBJ databases">
        <authorList>
            <person name="Ju J."/>
            <person name="Zhang J."/>
        </authorList>
    </citation>
    <scope>NUCLEOTIDE SEQUENCE</scope>
    <source>
        <strain evidence="2">SscI8</strain>
    </source>
</reference>
<organism evidence="2">
    <name type="scientific">Sporisorium scitamineum</name>
    <dbReference type="NCBI Taxonomy" id="49012"/>
    <lineage>
        <taxon>Eukaryota</taxon>
        <taxon>Fungi</taxon>
        <taxon>Dikarya</taxon>
        <taxon>Basidiomycota</taxon>
        <taxon>Ustilaginomycotina</taxon>
        <taxon>Ustilaginomycetes</taxon>
        <taxon>Ustilaginales</taxon>
        <taxon>Ustilaginaceae</taxon>
        <taxon>Sporisorium</taxon>
    </lineage>
</organism>
<accession>A0A127Z6Y6</accession>
<evidence type="ECO:0000313" key="2">
    <source>
        <dbReference type="EMBL" id="CDS81893.1"/>
    </source>
</evidence>
<feature type="chain" id="PRO_5007281158" evidence="1">
    <location>
        <begin position="25"/>
        <end position="202"/>
    </location>
</feature>
<dbReference type="EMBL" id="LK056650">
    <property type="protein sequence ID" value="CDS81893.1"/>
    <property type="molecule type" value="Genomic_DNA"/>
</dbReference>
<name>A0A127Z6Y6_9BASI</name>
<gene>
    <name evidence="2" type="ORF">SPSC_00079</name>
</gene>
<dbReference type="OrthoDB" id="2555059at2759"/>
<keyword evidence="1" id="KW-0732">Signal</keyword>
<sequence>MCFSSSILLCLAILFSAAMRQAFAATAFSGTDWFNEPFHLSTSSDYLNLYAIRLELYLYQSVGLRQYQVKTFDSLPLINLREIESQLRLQKSPRRFLHLGPTKGNSPGFVVGFPLATELGDEYRPTFALLAARPSAEDEDAGRSGGFPVLTLHGFAKVVDLEKNDVERLLEQVPYRADHVIEAGDVLSMRQVYRKILQLAEV</sequence>
<protein>
    <submittedName>
        <fullName evidence="2">Uncharacterized protein</fullName>
    </submittedName>
</protein>
<dbReference type="AlphaFoldDB" id="A0A127Z6Y6"/>
<feature type="signal peptide" evidence="1">
    <location>
        <begin position="1"/>
        <end position="24"/>
    </location>
</feature>
<evidence type="ECO:0000256" key="1">
    <source>
        <dbReference type="SAM" id="SignalP"/>
    </source>
</evidence>